<comment type="caution">
    <text evidence="3">The sequence shown here is derived from an EMBL/GenBank/DDBJ whole genome shotgun (WGS) entry which is preliminary data.</text>
</comment>
<keyword evidence="1" id="KW-0732">Signal</keyword>
<feature type="signal peptide" evidence="1">
    <location>
        <begin position="1"/>
        <end position="33"/>
    </location>
</feature>
<gene>
    <name evidence="3" type="ORF">ADK38_17615</name>
</gene>
<organism evidence="3 4">
    <name type="scientific">Streptomyces varsoviensis</name>
    <dbReference type="NCBI Taxonomy" id="67373"/>
    <lineage>
        <taxon>Bacteria</taxon>
        <taxon>Bacillati</taxon>
        <taxon>Actinomycetota</taxon>
        <taxon>Actinomycetes</taxon>
        <taxon>Kitasatosporales</taxon>
        <taxon>Streptomycetaceae</taxon>
        <taxon>Streptomyces</taxon>
    </lineage>
</organism>
<dbReference type="SUPFAM" id="SSF51445">
    <property type="entry name" value="(Trans)glycosidases"/>
    <property type="match status" value="1"/>
</dbReference>
<dbReference type="InterPro" id="IPR013785">
    <property type="entry name" value="Aldolase_TIM"/>
</dbReference>
<dbReference type="PANTHER" id="PTHR35273">
    <property type="entry name" value="ALPHA-1,4 POLYGALACTOSAMINIDASE, PUTATIVE (AFU_ORTHOLOGUE AFUA_3G07890)-RELATED"/>
    <property type="match status" value="1"/>
</dbReference>
<reference evidence="3 4" key="1">
    <citation type="submission" date="2015-07" db="EMBL/GenBank/DDBJ databases">
        <authorList>
            <person name="Ju K.-S."/>
            <person name="Doroghazi J.R."/>
            <person name="Metcalf W.W."/>
        </authorList>
    </citation>
    <scope>NUCLEOTIDE SEQUENCE [LARGE SCALE GENOMIC DNA]</scope>
    <source>
        <strain evidence="3 4">NRRL B-3589</strain>
    </source>
</reference>
<dbReference type="RefSeq" id="WP_030889481.1">
    <property type="nucleotide sequence ID" value="NZ_JBIRHZ010000017.1"/>
</dbReference>
<keyword evidence="4" id="KW-1185">Reference proteome</keyword>
<name>A0ABR5J639_9ACTN</name>
<evidence type="ECO:0000313" key="3">
    <source>
        <dbReference type="EMBL" id="KOG88828.1"/>
    </source>
</evidence>
<dbReference type="Pfam" id="PF03537">
    <property type="entry name" value="Glyco_hydro_114"/>
    <property type="match status" value="1"/>
</dbReference>
<feature type="domain" description="Glycoside-hydrolase family GH114 TIM-barrel" evidence="2">
    <location>
        <begin position="46"/>
        <end position="258"/>
    </location>
</feature>
<dbReference type="InterPro" id="IPR017853">
    <property type="entry name" value="GH"/>
</dbReference>
<dbReference type="Gene3D" id="3.20.20.70">
    <property type="entry name" value="Aldolase class I"/>
    <property type="match status" value="1"/>
</dbReference>
<dbReference type="InterPro" id="IPR004352">
    <property type="entry name" value="GH114_TIM-barrel"/>
</dbReference>
<proteinExistence type="predicted"/>
<dbReference type="Proteomes" id="UP000037020">
    <property type="component" value="Unassembled WGS sequence"/>
</dbReference>
<dbReference type="EMBL" id="LGUT01001497">
    <property type="protein sequence ID" value="KOG88828.1"/>
    <property type="molecule type" value="Genomic_DNA"/>
</dbReference>
<evidence type="ECO:0000256" key="1">
    <source>
        <dbReference type="SAM" id="SignalP"/>
    </source>
</evidence>
<dbReference type="PROSITE" id="PS51257">
    <property type="entry name" value="PROKAR_LIPOPROTEIN"/>
    <property type="match status" value="1"/>
</dbReference>
<evidence type="ECO:0000313" key="4">
    <source>
        <dbReference type="Proteomes" id="UP000037020"/>
    </source>
</evidence>
<sequence>MSLNRVVRRGMTVAAALTATAAACLTAASTASAAPGIQLPNPHIGWDYQIGGAYTPPAGVKIVSRDYTADPAPGLYNICYVNAFQTQPKKEGDWDSDLLLKNSKGQVVYDGKWGEAILDIRTEDKRKRIAEKVNGWIDTCAAKGFQAVEPDNYDTYDRYQDLLDPSQAEDLITRLSQHAHSKGLAIAQKNAPDLAKDHAKTGLDFAVAEECGRYNECEKYTKAYGSRVYVVEYTDSGLKKACSAWGDKLSIVRRDENVKPKGHEEYVRKTC</sequence>
<evidence type="ECO:0000259" key="2">
    <source>
        <dbReference type="Pfam" id="PF03537"/>
    </source>
</evidence>
<protein>
    <recommendedName>
        <fullName evidence="2">Glycoside-hydrolase family GH114 TIM-barrel domain-containing protein</fullName>
    </recommendedName>
</protein>
<accession>A0ABR5J639</accession>
<dbReference type="PANTHER" id="PTHR35273:SF2">
    <property type="entry name" value="ALPHA-GALACTOSIDASE"/>
    <property type="match status" value="1"/>
</dbReference>
<feature type="chain" id="PRO_5045872100" description="Glycoside-hydrolase family GH114 TIM-barrel domain-containing protein" evidence="1">
    <location>
        <begin position="34"/>
        <end position="271"/>
    </location>
</feature>